<keyword evidence="2" id="KW-0645">Protease</keyword>
<comment type="similarity">
    <text evidence="1">Belongs to the peptidase C40 family.</text>
</comment>
<organism evidence="6 7">
    <name type="scientific">Kaistella solincola</name>
    <dbReference type="NCBI Taxonomy" id="510955"/>
    <lineage>
        <taxon>Bacteria</taxon>
        <taxon>Pseudomonadati</taxon>
        <taxon>Bacteroidota</taxon>
        <taxon>Flavobacteriia</taxon>
        <taxon>Flavobacteriales</taxon>
        <taxon>Weeksellaceae</taxon>
        <taxon>Chryseobacterium group</taxon>
        <taxon>Kaistella</taxon>
    </lineage>
</organism>
<evidence type="ECO:0000313" key="7">
    <source>
        <dbReference type="Proteomes" id="UP000031275"/>
    </source>
</evidence>
<evidence type="ECO:0000256" key="2">
    <source>
        <dbReference type="ARBA" id="ARBA00022670"/>
    </source>
</evidence>
<dbReference type="InterPro" id="IPR041382">
    <property type="entry name" value="SH3_16"/>
</dbReference>
<dbReference type="Pfam" id="PF00877">
    <property type="entry name" value="NLPC_P60"/>
    <property type="match status" value="1"/>
</dbReference>
<feature type="domain" description="NlpC/P60" evidence="5">
    <location>
        <begin position="102"/>
        <end position="230"/>
    </location>
</feature>
<evidence type="ECO:0000256" key="3">
    <source>
        <dbReference type="ARBA" id="ARBA00022801"/>
    </source>
</evidence>
<proteinExistence type="inferred from homology"/>
<dbReference type="PANTHER" id="PTHR47053:SF1">
    <property type="entry name" value="MUREIN DD-ENDOPEPTIDASE MEPH-RELATED"/>
    <property type="match status" value="1"/>
</dbReference>
<accession>A0ABR4ZUY9</accession>
<dbReference type="SUPFAM" id="SSF54001">
    <property type="entry name" value="Cysteine proteinases"/>
    <property type="match status" value="1"/>
</dbReference>
<protein>
    <submittedName>
        <fullName evidence="6">Hydrolase Nlp/P60</fullName>
    </submittedName>
</protein>
<name>A0ABR4ZUY9_9FLAO</name>
<dbReference type="Gene3D" id="2.30.30.40">
    <property type="entry name" value="SH3 Domains"/>
    <property type="match status" value="1"/>
</dbReference>
<dbReference type="InterPro" id="IPR051202">
    <property type="entry name" value="Peptidase_C40"/>
</dbReference>
<keyword evidence="7" id="KW-1185">Reference proteome</keyword>
<dbReference type="Pfam" id="PF18348">
    <property type="entry name" value="SH3_16"/>
    <property type="match status" value="1"/>
</dbReference>
<comment type="caution">
    <text evidence="6">The sequence shown here is derived from an EMBL/GenBank/DDBJ whole genome shotgun (WGS) entry which is preliminary data.</text>
</comment>
<dbReference type="InterPro" id="IPR000064">
    <property type="entry name" value="NLP_P60_dom"/>
</dbReference>
<dbReference type="EMBL" id="JSYK01000001">
    <property type="protein sequence ID" value="KIA84897.1"/>
    <property type="molecule type" value="Genomic_DNA"/>
</dbReference>
<dbReference type="Proteomes" id="UP000031275">
    <property type="component" value="Unassembled WGS sequence"/>
</dbReference>
<dbReference type="RefSeq" id="WP_039340556.1">
    <property type="nucleotide sequence ID" value="NZ_JSYK01000001.1"/>
</dbReference>
<evidence type="ECO:0000256" key="1">
    <source>
        <dbReference type="ARBA" id="ARBA00007074"/>
    </source>
</evidence>
<gene>
    <name evidence="6" type="ORF">OA84_00020</name>
</gene>
<dbReference type="Gene3D" id="3.90.1720.10">
    <property type="entry name" value="endopeptidase domain like (from Nostoc punctiforme)"/>
    <property type="match status" value="1"/>
</dbReference>
<keyword evidence="3 6" id="KW-0378">Hydrolase</keyword>
<dbReference type="PROSITE" id="PS51935">
    <property type="entry name" value="NLPC_P60"/>
    <property type="match status" value="1"/>
</dbReference>
<evidence type="ECO:0000256" key="4">
    <source>
        <dbReference type="ARBA" id="ARBA00022807"/>
    </source>
</evidence>
<evidence type="ECO:0000313" key="6">
    <source>
        <dbReference type="EMBL" id="KIA84897.1"/>
    </source>
</evidence>
<reference evidence="6 7" key="1">
    <citation type="submission" date="2014-10" db="EMBL/GenBank/DDBJ databases">
        <title>Kaistella solincola genome.</title>
        <authorList>
            <person name="Newman J.D."/>
        </authorList>
    </citation>
    <scope>NUCLEOTIDE SEQUENCE [LARGE SCALE GENOMIC DNA]</scope>
    <source>
        <strain evidence="6 7">DSM 22468</strain>
    </source>
</reference>
<evidence type="ECO:0000259" key="5">
    <source>
        <dbReference type="PROSITE" id="PS51935"/>
    </source>
</evidence>
<dbReference type="GO" id="GO:0016787">
    <property type="term" value="F:hydrolase activity"/>
    <property type="evidence" value="ECO:0007669"/>
    <property type="project" value="UniProtKB-KW"/>
</dbReference>
<dbReference type="InterPro" id="IPR038765">
    <property type="entry name" value="Papain-like_cys_pep_sf"/>
</dbReference>
<dbReference type="PANTHER" id="PTHR47053">
    <property type="entry name" value="MUREIN DD-ENDOPEPTIDASE MEPH-RELATED"/>
    <property type="match status" value="1"/>
</dbReference>
<sequence length="233" mass="26302">MNKGICTVSVAALRSEPSHRAEMTSQLLYGETVKILAIEGKFLKIQMDFDQYEGWVDAQQISEISENENKTIVQETFLNYLTSEGEILLSIGSEIKAENPAVEQPKNIIETAMKFLNVPYLWSGRSFFGIDCSGLVQLVYKVHGIALPRDAYQQAEIGEVLSFVEESQPGDLAFFENEEGEIVHVGILLNHYEIIHAFGKVRIDALDTTGIFNKDLNRHTHKLRFIRNVLPNN</sequence>
<keyword evidence="4" id="KW-0788">Thiol protease</keyword>